<feature type="non-terminal residue" evidence="1">
    <location>
        <position position="23"/>
    </location>
</feature>
<reference evidence="1" key="1">
    <citation type="submission" date="2018-05" db="EMBL/GenBank/DDBJ databases">
        <authorList>
            <person name="Lanie J.A."/>
            <person name="Ng W.-L."/>
            <person name="Kazmierczak K.M."/>
            <person name="Andrzejewski T.M."/>
            <person name="Davidsen T.M."/>
            <person name="Wayne K.J."/>
            <person name="Tettelin H."/>
            <person name="Glass J.I."/>
            <person name="Rusch D."/>
            <person name="Podicherti R."/>
            <person name="Tsui H.-C.T."/>
            <person name="Winkler M.E."/>
        </authorList>
    </citation>
    <scope>NUCLEOTIDE SEQUENCE</scope>
</reference>
<name>A0A382PSH7_9ZZZZ</name>
<sequence>MKAIKLGLIGCGGMGTRHLYGMR</sequence>
<dbReference type="EMBL" id="UINC01108676">
    <property type="protein sequence ID" value="SVC74951.1"/>
    <property type="molecule type" value="Genomic_DNA"/>
</dbReference>
<evidence type="ECO:0000313" key="1">
    <source>
        <dbReference type="EMBL" id="SVC74951.1"/>
    </source>
</evidence>
<gene>
    <name evidence="1" type="ORF">METZ01_LOCUS327805</name>
</gene>
<organism evidence="1">
    <name type="scientific">marine metagenome</name>
    <dbReference type="NCBI Taxonomy" id="408172"/>
    <lineage>
        <taxon>unclassified sequences</taxon>
        <taxon>metagenomes</taxon>
        <taxon>ecological metagenomes</taxon>
    </lineage>
</organism>
<proteinExistence type="predicted"/>
<dbReference type="AlphaFoldDB" id="A0A382PSH7"/>
<protein>
    <submittedName>
        <fullName evidence="1">Uncharacterized protein</fullName>
    </submittedName>
</protein>
<accession>A0A382PSH7</accession>